<dbReference type="AlphaFoldDB" id="A0A841CPV0"/>
<gene>
    <name evidence="2" type="ORF">FHS29_004992</name>
</gene>
<feature type="transmembrane region" description="Helical" evidence="1">
    <location>
        <begin position="22"/>
        <end position="42"/>
    </location>
</feature>
<sequence length="394" mass="43673">MIEEPGFTVVGPSKSIFRRKRFLLPFGISVATALAGVIALFASGTVALPFQGITVVRGMLASKRDFFQDPEVRRILMAHRIQVHVTPVGSRDIVHRDDLDTFDFVFPSGQSMAELVYRRREGKPTNPYKPFFTPIVLATYRDYAEALEDAKVVTAQAGGDGLYYDLSVPALIGVIRGGKFWSQFKRKDQSLLKNNNRIIAQTPDPCRTYSGSTYLGLVAFAENGNQVPAGEEAALRLARDIKPLFAIEGQHGEELAPKYLAPEGRTFAPVVVIYEHQYLAHQFAEQDRTGRPDRERVLLYPDAQHETVPELLAFTPAGSRVGELVSRNPDLRRRALELGFRVFGSGGSFDDSELAAHLRRRGLPTPASGLGDTEAWLPPRELFDKMIVEVGGCE</sequence>
<dbReference type="EMBL" id="JACHJN010000008">
    <property type="protein sequence ID" value="MBB5958384.1"/>
    <property type="molecule type" value="Genomic_DNA"/>
</dbReference>
<keyword evidence="3" id="KW-1185">Reference proteome</keyword>
<reference evidence="2 3" key="1">
    <citation type="submission" date="2020-08" db="EMBL/GenBank/DDBJ databases">
        <title>Genomic Encyclopedia of Type Strains, Phase III (KMG-III): the genomes of soil and plant-associated and newly described type strains.</title>
        <authorList>
            <person name="Whitman W."/>
        </authorList>
    </citation>
    <scope>NUCLEOTIDE SEQUENCE [LARGE SCALE GENOMIC DNA]</scope>
    <source>
        <strain evidence="2 3">CECT 8640</strain>
    </source>
</reference>
<name>A0A841CPV0_9PSEU</name>
<evidence type="ECO:0000313" key="3">
    <source>
        <dbReference type="Proteomes" id="UP000547510"/>
    </source>
</evidence>
<keyword evidence="1" id="KW-0472">Membrane</keyword>
<organism evidence="2 3">
    <name type="scientific">Saccharothrix tamanrassetensis</name>
    <dbReference type="NCBI Taxonomy" id="1051531"/>
    <lineage>
        <taxon>Bacteria</taxon>
        <taxon>Bacillati</taxon>
        <taxon>Actinomycetota</taxon>
        <taxon>Actinomycetes</taxon>
        <taxon>Pseudonocardiales</taxon>
        <taxon>Pseudonocardiaceae</taxon>
        <taxon>Saccharothrix</taxon>
    </lineage>
</organism>
<evidence type="ECO:0000256" key="1">
    <source>
        <dbReference type="SAM" id="Phobius"/>
    </source>
</evidence>
<comment type="caution">
    <text evidence="2">The sequence shown here is derived from an EMBL/GenBank/DDBJ whole genome shotgun (WGS) entry which is preliminary data.</text>
</comment>
<protein>
    <recommendedName>
        <fullName evidence="4">Extracellular solute-binding protein</fullName>
    </recommendedName>
</protein>
<dbReference type="RefSeq" id="WP_184694323.1">
    <property type="nucleotide sequence ID" value="NZ_JACHJN010000008.1"/>
</dbReference>
<keyword evidence="1" id="KW-0812">Transmembrane</keyword>
<accession>A0A841CPV0</accession>
<proteinExistence type="predicted"/>
<dbReference type="Proteomes" id="UP000547510">
    <property type="component" value="Unassembled WGS sequence"/>
</dbReference>
<evidence type="ECO:0008006" key="4">
    <source>
        <dbReference type="Google" id="ProtNLM"/>
    </source>
</evidence>
<evidence type="ECO:0000313" key="2">
    <source>
        <dbReference type="EMBL" id="MBB5958384.1"/>
    </source>
</evidence>
<keyword evidence="1" id="KW-1133">Transmembrane helix</keyword>